<dbReference type="InterPro" id="IPR025827">
    <property type="entry name" value="Zn_ribbon_recom_dom"/>
</dbReference>
<keyword evidence="1" id="KW-0238">DNA-binding</keyword>
<dbReference type="RefSeq" id="WP_097063730.1">
    <property type="nucleotide sequence ID" value="NZ_OBMI01000002.1"/>
</dbReference>
<feature type="coiled-coil region" evidence="3">
    <location>
        <begin position="429"/>
        <end position="456"/>
    </location>
</feature>
<feature type="domain" description="Resolvase/invertase-type recombinase catalytic" evidence="4">
    <location>
        <begin position="4"/>
        <end position="165"/>
    </location>
</feature>
<keyword evidence="3" id="KW-0175">Coiled coil</keyword>
<dbReference type="Proteomes" id="UP000219494">
    <property type="component" value="Unassembled WGS sequence"/>
</dbReference>
<dbReference type="GO" id="GO:0000150">
    <property type="term" value="F:DNA strand exchange activity"/>
    <property type="evidence" value="ECO:0007669"/>
    <property type="project" value="InterPro"/>
</dbReference>
<dbReference type="PROSITE" id="PS51736">
    <property type="entry name" value="RECOMBINASES_3"/>
    <property type="match status" value="1"/>
</dbReference>
<evidence type="ECO:0000256" key="2">
    <source>
        <dbReference type="ARBA" id="ARBA00023172"/>
    </source>
</evidence>
<name>A0A285QZ36_9SPHN</name>
<dbReference type="AlphaFoldDB" id="A0A285QZ36"/>
<reference evidence="5 6" key="1">
    <citation type="submission" date="2017-07" db="EMBL/GenBank/DDBJ databases">
        <authorList>
            <person name="Sun Z.S."/>
            <person name="Albrecht U."/>
            <person name="Echele G."/>
            <person name="Lee C.C."/>
        </authorList>
    </citation>
    <scope>NUCLEOTIDE SEQUENCE [LARGE SCALE GENOMIC DNA]</scope>
    <source>
        <strain evidence="5 6">CGMCC 1.12672</strain>
    </source>
</reference>
<gene>
    <name evidence="5" type="ORF">SAMN06297144_1847</name>
</gene>
<dbReference type="Pfam" id="PF07508">
    <property type="entry name" value="Recombinase"/>
    <property type="match status" value="1"/>
</dbReference>
<dbReference type="Gene3D" id="3.40.50.1390">
    <property type="entry name" value="Resolvase, N-terminal catalytic domain"/>
    <property type="match status" value="1"/>
</dbReference>
<evidence type="ECO:0000259" key="4">
    <source>
        <dbReference type="PROSITE" id="PS51736"/>
    </source>
</evidence>
<dbReference type="CDD" id="cd00338">
    <property type="entry name" value="Ser_Recombinase"/>
    <property type="match status" value="1"/>
</dbReference>
<evidence type="ECO:0000313" key="5">
    <source>
        <dbReference type="EMBL" id="SOB86738.1"/>
    </source>
</evidence>
<evidence type="ECO:0000256" key="1">
    <source>
        <dbReference type="ARBA" id="ARBA00023125"/>
    </source>
</evidence>
<dbReference type="EMBL" id="OBMI01000002">
    <property type="protein sequence ID" value="SOB86738.1"/>
    <property type="molecule type" value="Genomic_DNA"/>
</dbReference>
<dbReference type="OrthoDB" id="9791494at2"/>
<dbReference type="InterPro" id="IPR011109">
    <property type="entry name" value="DNA_bind_recombinase_dom"/>
</dbReference>
<protein>
    <submittedName>
        <fullName evidence="5">Site-specific DNA recombinase</fullName>
    </submittedName>
</protein>
<dbReference type="Gene3D" id="3.90.1750.20">
    <property type="entry name" value="Putative Large Serine Recombinase, Chain B, Domain 2"/>
    <property type="match status" value="1"/>
</dbReference>
<dbReference type="SMART" id="SM00857">
    <property type="entry name" value="Resolvase"/>
    <property type="match status" value="1"/>
</dbReference>
<dbReference type="Pfam" id="PF00239">
    <property type="entry name" value="Resolvase"/>
    <property type="match status" value="1"/>
</dbReference>
<dbReference type="InterPro" id="IPR050639">
    <property type="entry name" value="SSR_resolvase"/>
</dbReference>
<organism evidence="5 6">
    <name type="scientific">Sphingomonas guangdongensis</name>
    <dbReference type="NCBI Taxonomy" id="1141890"/>
    <lineage>
        <taxon>Bacteria</taxon>
        <taxon>Pseudomonadati</taxon>
        <taxon>Pseudomonadota</taxon>
        <taxon>Alphaproteobacteria</taxon>
        <taxon>Sphingomonadales</taxon>
        <taxon>Sphingomonadaceae</taxon>
        <taxon>Sphingomonas</taxon>
    </lineage>
</organism>
<evidence type="ECO:0000256" key="3">
    <source>
        <dbReference type="SAM" id="Coils"/>
    </source>
</evidence>
<dbReference type="PANTHER" id="PTHR30461:SF2">
    <property type="entry name" value="SERINE RECOMBINASE PINE-RELATED"/>
    <property type="match status" value="1"/>
</dbReference>
<dbReference type="InterPro" id="IPR006119">
    <property type="entry name" value="Resolv_N"/>
</dbReference>
<keyword evidence="2" id="KW-0233">DNA recombination</keyword>
<dbReference type="InterPro" id="IPR036162">
    <property type="entry name" value="Resolvase-like_N_sf"/>
</dbReference>
<evidence type="ECO:0000313" key="6">
    <source>
        <dbReference type="Proteomes" id="UP000219494"/>
    </source>
</evidence>
<keyword evidence="6" id="KW-1185">Reference proteome</keyword>
<dbReference type="GO" id="GO:0003677">
    <property type="term" value="F:DNA binding"/>
    <property type="evidence" value="ECO:0007669"/>
    <property type="project" value="UniProtKB-KW"/>
</dbReference>
<proteinExistence type="predicted"/>
<dbReference type="PANTHER" id="PTHR30461">
    <property type="entry name" value="DNA-INVERTASE FROM LAMBDOID PROPHAGE"/>
    <property type="match status" value="1"/>
</dbReference>
<dbReference type="Pfam" id="PF13408">
    <property type="entry name" value="Zn_ribbon_recom"/>
    <property type="match status" value="1"/>
</dbReference>
<dbReference type="InterPro" id="IPR038109">
    <property type="entry name" value="DNA_bind_recomb_sf"/>
</dbReference>
<accession>A0A285QZ36</accession>
<dbReference type="SUPFAM" id="SSF53041">
    <property type="entry name" value="Resolvase-like"/>
    <property type="match status" value="1"/>
</dbReference>
<sequence length="574" mass="63815">MTTLAICYHRFSSKKQDKGSSLARQREETTALMAKEGWTLAEPFIEDAGRSAWKSDHLSVGNLGKLRKRIDAGHYVAGTRIIVENLDRLSRQEYRTARRWIEDVNDAGLIIEVARPRLTLNEDAMSGINVGPMLQHLFESKRANSEGNTRSDRQQAVVANLNQRARDGVVATPCAPLWLNGEKGATGFQRIEDRVAVVNMIYEWCASGLGYTGITKRLNATVEPWSVGWKSERAQWCTAYVRDILHSPAVEGEYHVGKGSNQPGTGEIIRGYYPRIVEADLVERARAAIAKRQGTGGRNAGEAKNLFVGVTTCEQCGGSVGRLASGTRGKSGSIGRGTSYEYFNCRNARYGTCANKMNYRYDLIERAALTEMLHLALDDTHFVVVDDVAPLSARTARARKRIEELEHEQGNVIAVLRKMPDSAAMLAELTKVEGELSRARAELDTAQRALDQARGQVSPDEHLRRVQEVRDAIHDNDPDVREQARRKVRDAIKGIVALMTFDQKGDGRVTMILKGNHVAFEFDRSGNVLKRHNYLAWVNAADEFKREASARMVGARGQTADVVALDDILRRARA</sequence>